<evidence type="ECO:0000313" key="5">
    <source>
        <dbReference type="Proteomes" id="UP001189122"/>
    </source>
</evidence>
<reference evidence="4 5" key="1">
    <citation type="submission" date="2019-12" db="EMBL/GenBank/DDBJ databases">
        <authorList>
            <person name="Scholz U."/>
            <person name="Mascher M."/>
            <person name="Fiebig A."/>
        </authorList>
    </citation>
    <scope>NUCLEOTIDE SEQUENCE</scope>
</reference>
<feature type="repeat" description="PPR" evidence="3">
    <location>
        <begin position="417"/>
        <end position="451"/>
    </location>
</feature>
<feature type="repeat" description="PPR" evidence="3">
    <location>
        <begin position="487"/>
        <end position="521"/>
    </location>
</feature>
<protein>
    <submittedName>
        <fullName evidence="4">Uncharacterized protein</fullName>
    </submittedName>
</protein>
<dbReference type="Gene3D" id="1.25.40.10">
    <property type="entry name" value="Tetratricopeptide repeat domain"/>
    <property type="match status" value="5"/>
</dbReference>
<evidence type="ECO:0000256" key="1">
    <source>
        <dbReference type="ARBA" id="ARBA00007626"/>
    </source>
</evidence>
<dbReference type="EMBL" id="LR743588">
    <property type="protein sequence ID" value="CAA2614662.1"/>
    <property type="molecule type" value="Genomic_DNA"/>
</dbReference>
<keyword evidence="2" id="KW-0677">Repeat</keyword>
<organism evidence="4">
    <name type="scientific">Spirodela intermedia</name>
    <name type="common">Intermediate duckweed</name>
    <dbReference type="NCBI Taxonomy" id="51605"/>
    <lineage>
        <taxon>Eukaryota</taxon>
        <taxon>Viridiplantae</taxon>
        <taxon>Streptophyta</taxon>
        <taxon>Embryophyta</taxon>
        <taxon>Tracheophyta</taxon>
        <taxon>Spermatophyta</taxon>
        <taxon>Magnoliopsida</taxon>
        <taxon>Liliopsida</taxon>
        <taxon>Araceae</taxon>
        <taxon>Lemnoideae</taxon>
        <taxon>Spirodela</taxon>
    </lineage>
</organism>
<dbReference type="InterPro" id="IPR002885">
    <property type="entry name" value="PPR_rpt"/>
</dbReference>
<feature type="repeat" description="PPR" evidence="3">
    <location>
        <begin position="382"/>
        <end position="416"/>
    </location>
</feature>
<dbReference type="Pfam" id="PF12854">
    <property type="entry name" value="PPR_1"/>
    <property type="match status" value="1"/>
</dbReference>
<feature type="repeat" description="PPR" evidence="3">
    <location>
        <begin position="557"/>
        <end position="591"/>
    </location>
</feature>
<evidence type="ECO:0000256" key="3">
    <source>
        <dbReference type="PROSITE-ProRule" id="PRU00708"/>
    </source>
</evidence>
<accession>A0A7I8IC42</accession>
<comment type="similarity">
    <text evidence="1">Belongs to the PPR family. P subfamily.</text>
</comment>
<dbReference type="InterPro" id="IPR050872">
    <property type="entry name" value="PPR_P_subfamily"/>
</dbReference>
<feature type="repeat" description="PPR" evidence="3">
    <location>
        <begin position="280"/>
        <end position="314"/>
    </location>
</feature>
<dbReference type="InterPro" id="IPR011990">
    <property type="entry name" value="TPR-like_helical_dom_sf"/>
</dbReference>
<dbReference type="AlphaFoldDB" id="A0A7I8IC42"/>
<dbReference type="PANTHER" id="PTHR46128">
    <property type="entry name" value="MITOCHONDRIAL GROUP I INTRON SPLICING FACTOR CCM1"/>
    <property type="match status" value="1"/>
</dbReference>
<feature type="repeat" description="PPR" evidence="3">
    <location>
        <begin position="522"/>
        <end position="556"/>
    </location>
</feature>
<evidence type="ECO:0000256" key="2">
    <source>
        <dbReference type="ARBA" id="ARBA00022737"/>
    </source>
</evidence>
<feature type="repeat" description="PPR" evidence="3">
    <location>
        <begin position="592"/>
        <end position="626"/>
    </location>
</feature>
<dbReference type="Pfam" id="PF01535">
    <property type="entry name" value="PPR"/>
    <property type="match status" value="2"/>
</dbReference>
<feature type="repeat" description="PPR" evidence="3">
    <location>
        <begin position="315"/>
        <end position="349"/>
    </location>
</feature>
<name>A0A7I8IC42_SPIIN</name>
<dbReference type="PROSITE" id="PS51375">
    <property type="entry name" value="PPR"/>
    <property type="match status" value="10"/>
</dbReference>
<gene>
    <name evidence="4" type="ORF">SI7747_01001041</name>
</gene>
<dbReference type="Pfam" id="PF13041">
    <property type="entry name" value="PPR_2"/>
    <property type="match status" value="4"/>
</dbReference>
<dbReference type="NCBIfam" id="TIGR00756">
    <property type="entry name" value="PPR"/>
    <property type="match status" value="10"/>
</dbReference>
<keyword evidence="5" id="KW-1185">Reference proteome</keyword>
<dbReference type="Proteomes" id="UP001189122">
    <property type="component" value="Unassembled WGS sequence"/>
</dbReference>
<feature type="repeat" description="PPR" evidence="3">
    <location>
        <begin position="210"/>
        <end position="244"/>
    </location>
</feature>
<dbReference type="EMBL" id="CACRZD030000001">
    <property type="protein sequence ID" value="CAA6654451.1"/>
    <property type="molecule type" value="Genomic_DNA"/>
</dbReference>
<sequence>MRVFRKLCPISRRNDVFNILLSRRLALPCTFISDTDSSTSDDSSYDSVSVSQPSVTIARRCACSFGTTTGARDVCLPNRRKYSFSRCWYSKEEMLSRVSLVLSERGWDCGYLNGPKIQLDASHVSLIMNALFDGTSDAALAFFFFRWSQRRNGSNHETHAVCTMIHISVLGNMNHIAMKFLRDLVRCRRGGSHDSLFHVLKETSKDRKATETVYSMLLSCYLDQDMLDVALKLLDAMKVLGMYPAAGVCIALIKRLLKSKNLELTFSVFAEALYHGRDLINQTLSLLIHHCCVRGNLADAFKLFSEMYKYGCQPDVVSYTIIIDSLCKSGYLKEATSLLHKLGQEGISPDSLLTSSIVDGYCKAGRLTEAVSVLKVLDCAPDEFIYNSFVHRLCDEGNMLEATELVNEMSESGAFPDCCNWTTVIYGYSRANQVGQALKIFGGMLKRGIKPALLTYTVLIDCYCKLGDVREAESLINVMEKSGLRPDLVAYNVLIYGHSMKGEMQKAFKVLNVMKAGGIYPNLVTYNILIHGFVKKGSLMEAREVLTELSGRGYSPDRFTYTILMNGFFEAGNFQETFHIWSHMSKSGNRPDVISCSVLLSGFCKAQRMQEAHAFFRKMLEDGLSLTWHCDLLEAFRLLNMMAENNIIPNYITYSALVHGLKKNNVHDSKEVAAIRIQQALAKNNIFVDNSTYVAPCA</sequence>
<evidence type="ECO:0000313" key="4">
    <source>
        <dbReference type="EMBL" id="CAA2614662.1"/>
    </source>
</evidence>
<proteinExistence type="inferred from homology"/>
<feature type="repeat" description="PPR" evidence="3">
    <location>
        <begin position="452"/>
        <end position="486"/>
    </location>
</feature>
<dbReference type="PANTHER" id="PTHR46128:SF201">
    <property type="entry name" value="(RAPE) HYPOTHETICAL PROTEIN"/>
    <property type="match status" value="1"/>
</dbReference>